<reference evidence="1 2" key="1">
    <citation type="submission" date="2018-09" db="EMBL/GenBank/DDBJ databases">
        <title>Genomic investigation of the strawberry pathogen Phytophthora fragariae indicates pathogenicity is determined by transcriptional variation in three key races.</title>
        <authorList>
            <person name="Adams T.M."/>
            <person name="Armitage A.D."/>
            <person name="Sobczyk M.K."/>
            <person name="Bates H.J."/>
            <person name="Dunwell J.M."/>
            <person name="Nellist C.F."/>
            <person name="Harrison R.J."/>
        </authorList>
    </citation>
    <scope>NUCLEOTIDE SEQUENCE [LARGE SCALE GENOMIC DNA]</scope>
    <source>
        <strain evidence="1 2">SCRP324</strain>
    </source>
</reference>
<evidence type="ECO:0000313" key="2">
    <source>
        <dbReference type="Proteomes" id="UP000435112"/>
    </source>
</evidence>
<evidence type="ECO:0000313" key="1">
    <source>
        <dbReference type="EMBL" id="KAE9013497.1"/>
    </source>
</evidence>
<accession>A0A6A3L6D6</accession>
<dbReference type="Proteomes" id="UP000435112">
    <property type="component" value="Unassembled WGS sequence"/>
</dbReference>
<dbReference type="EMBL" id="QXFU01001008">
    <property type="protein sequence ID" value="KAE9013497.1"/>
    <property type="molecule type" value="Genomic_DNA"/>
</dbReference>
<protein>
    <submittedName>
        <fullName evidence="1">Uncharacterized protein</fullName>
    </submittedName>
</protein>
<name>A0A6A3L6D6_9STRA</name>
<sequence length="58" mass="6367">MPLPHSGFCIATWLAGIVHDWNCSSLAWSLSCSTISPRNGNDTVPMFETFRPGRTGSR</sequence>
<comment type="caution">
    <text evidence="1">The sequence shown here is derived from an EMBL/GenBank/DDBJ whole genome shotgun (WGS) entry which is preliminary data.</text>
</comment>
<gene>
    <name evidence="1" type="ORF">PR002_g14484</name>
</gene>
<dbReference type="AlphaFoldDB" id="A0A6A3L6D6"/>
<organism evidence="1 2">
    <name type="scientific">Phytophthora rubi</name>
    <dbReference type="NCBI Taxonomy" id="129364"/>
    <lineage>
        <taxon>Eukaryota</taxon>
        <taxon>Sar</taxon>
        <taxon>Stramenopiles</taxon>
        <taxon>Oomycota</taxon>
        <taxon>Peronosporomycetes</taxon>
        <taxon>Peronosporales</taxon>
        <taxon>Peronosporaceae</taxon>
        <taxon>Phytophthora</taxon>
    </lineage>
</organism>
<proteinExistence type="predicted"/>